<dbReference type="AlphaFoldDB" id="A0A9P4MGT2"/>
<reference evidence="2" key="1">
    <citation type="journal article" date="2020" name="Stud. Mycol.">
        <title>101 Dothideomycetes genomes: a test case for predicting lifestyles and emergence of pathogens.</title>
        <authorList>
            <person name="Haridas S."/>
            <person name="Albert R."/>
            <person name="Binder M."/>
            <person name="Bloem J."/>
            <person name="Labutti K."/>
            <person name="Salamov A."/>
            <person name="Andreopoulos B."/>
            <person name="Baker S."/>
            <person name="Barry K."/>
            <person name="Bills G."/>
            <person name="Bluhm B."/>
            <person name="Cannon C."/>
            <person name="Castanera R."/>
            <person name="Culley D."/>
            <person name="Daum C."/>
            <person name="Ezra D."/>
            <person name="Gonzalez J."/>
            <person name="Henrissat B."/>
            <person name="Kuo A."/>
            <person name="Liang C."/>
            <person name="Lipzen A."/>
            <person name="Lutzoni F."/>
            <person name="Magnuson J."/>
            <person name="Mondo S."/>
            <person name="Nolan M."/>
            <person name="Ohm R."/>
            <person name="Pangilinan J."/>
            <person name="Park H.-J."/>
            <person name="Ramirez L."/>
            <person name="Alfaro M."/>
            <person name="Sun H."/>
            <person name="Tritt A."/>
            <person name="Yoshinaga Y."/>
            <person name="Zwiers L.-H."/>
            <person name="Turgeon B."/>
            <person name="Goodwin S."/>
            <person name="Spatafora J."/>
            <person name="Crous P."/>
            <person name="Grigoriev I."/>
        </authorList>
    </citation>
    <scope>NUCLEOTIDE SEQUENCE</scope>
    <source>
        <strain evidence="2">CBS 260.36</strain>
    </source>
</reference>
<evidence type="ECO:0000313" key="3">
    <source>
        <dbReference type="Proteomes" id="UP000799439"/>
    </source>
</evidence>
<keyword evidence="3" id="KW-1185">Reference proteome</keyword>
<keyword evidence="2" id="KW-0489">Methyltransferase</keyword>
<keyword evidence="2" id="KW-0808">Transferase</keyword>
<feature type="compositionally biased region" description="Polar residues" evidence="1">
    <location>
        <begin position="40"/>
        <end position="50"/>
    </location>
</feature>
<dbReference type="PANTHER" id="PTHR42912">
    <property type="entry name" value="METHYLTRANSFERASE"/>
    <property type="match status" value="1"/>
</dbReference>
<dbReference type="GO" id="GO:0008168">
    <property type="term" value="F:methyltransferase activity"/>
    <property type="evidence" value="ECO:0007669"/>
    <property type="project" value="UniProtKB-KW"/>
</dbReference>
<dbReference type="PANTHER" id="PTHR42912:SF83">
    <property type="entry name" value="METHYLTRANSFERASE TYPE 11 DOMAIN-CONTAINING PROTEIN"/>
    <property type="match status" value="1"/>
</dbReference>
<evidence type="ECO:0000313" key="2">
    <source>
        <dbReference type="EMBL" id="KAF2153975.1"/>
    </source>
</evidence>
<feature type="region of interest" description="Disordered" evidence="1">
    <location>
        <begin position="22"/>
        <end position="57"/>
    </location>
</feature>
<dbReference type="Pfam" id="PF13489">
    <property type="entry name" value="Methyltransf_23"/>
    <property type="match status" value="1"/>
</dbReference>
<dbReference type="OrthoDB" id="416496at2759"/>
<sequence>MRRAPSTTALALCARRSYPRYASSRVTRSTRSTSGKLNAPTANGTGQQPIPNDARSAEDKAARIAKLRAVPLTLAAITAFGIGLYGVQLWVSTTRAADTSVAGPRTQEELTSVYDQTAATFDAEVDVSEWLMGIKGQRRRLAEGCAGHVLEVSCGTARNLGYYRFGDSDGGVKSLTLADLSVEMVQQGKQKWFALKSKGELAGSHKGVPVRFWHGDVKDTMPPPPKDEGTGKIPEGYDTIVQSMGLCSTDEPVELLKNLAQHLNPKNPESRIVLLEHGRSYYQWWNGVLDSQAATHASKHGCWWNRDIGDIVRRSGLEVVHERRRNFGTTWIFELKPVVRQTADHDGKSSGEHGTAGNGWSEWLPRWTYEKICKR</sequence>
<dbReference type="Gene3D" id="3.40.50.150">
    <property type="entry name" value="Vaccinia Virus protein VP39"/>
    <property type="match status" value="1"/>
</dbReference>
<feature type="compositionally biased region" description="Low complexity" evidence="1">
    <location>
        <begin position="22"/>
        <end position="34"/>
    </location>
</feature>
<comment type="caution">
    <text evidence="2">The sequence shown here is derived from an EMBL/GenBank/DDBJ whole genome shotgun (WGS) entry which is preliminary data.</text>
</comment>
<gene>
    <name evidence="2" type="ORF">K461DRAFT_119814</name>
</gene>
<dbReference type="InterPro" id="IPR029063">
    <property type="entry name" value="SAM-dependent_MTases_sf"/>
</dbReference>
<name>A0A9P4MGT2_9PEZI</name>
<protein>
    <submittedName>
        <fullName evidence="2">S-adenosyl-L-methionine-dependent methyltransferase</fullName>
    </submittedName>
</protein>
<proteinExistence type="predicted"/>
<organism evidence="2 3">
    <name type="scientific">Myriangium duriaei CBS 260.36</name>
    <dbReference type="NCBI Taxonomy" id="1168546"/>
    <lineage>
        <taxon>Eukaryota</taxon>
        <taxon>Fungi</taxon>
        <taxon>Dikarya</taxon>
        <taxon>Ascomycota</taxon>
        <taxon>Pezizomycotina</taxon>
        <taxon>Dothideomycetes</taxon>
        <taxon>Dothideomycetidae</taxon>
        <taxon>Myriangiales</taxon>
        <taxon>Myriangiaceae</taxon>
        <taxon>Myriangium</taxon>
    </lineage>
</organism>
<accession>A0A9P4MGT2</accession>
<dbReference type="EMBL" id="ML996084">
    <property type="protein sequence ID" value="KAF2153975.1"/>
    <property type="molecule type" value="Genomic_DNA"/>
</dbReference>
<dbReference type="InterPro" id="IPR050508">
    <property type="entry name" value="Methyltransf_Superfamily"/>
</dbReference>
<dbReference type="Proteomes" id="UP000799439">
    <property type="component" value="Unassembled WGS sequence"/>
</dbReference>
<dbReference type="GO" id="GO:0032259">
    <property type="term" value="P:methylation"/>
    <property type="evidence" value="ECO:0007669"/>
    <property type="project" value="UniProtKB-KW"/>
</dbReference>
<dbReference type="SUPFAM" id="SSF53335">
    <property type="entry name" value="S-adenosyl-L-methionine-dependent methyltransferases"/>
    <property type="match status" value="1"/>
</dbReference>
<evidence type="ECO:0000256" key="1">
    <source>
        <dbReference type="SAM" id="MobiDB-lite"/>
    </source>
</evidence>